<dbReference type="Gene3D" id="3.40.50.720">
    <property type="entry name" value="NAD(P)-binding Rossmann-like Domain"/>
    <property type="match status" value="1"/>
</dbReference>
<dbReference type="InterPro" id="IPR013149">
    <property type="entry name" value="ADH-like_C"/>
</dbReference>
<dbReference type="Gene3D" id="3.90.180.10">
    <property type="entry name" value="Medium-chain alcohol dehydrogenases, catalytic domain"/>
    <property type="match status" value="1"/>
</dbReference>
<organism evidence="2 3">
    <name type="scientific">Novosphingobium colocasiae</name>
    <dbReference type="NCBI Taxonomy" id="1256513"/>
    <lineage>
        <taxon>Bacteria</taxon>
        <taxon>Pseudomonadati</taxon>
        <taxon>Pseudomonadota</taxon>
        <taxon>Alphaproteobacteria</taxon>
        <taxon>Sphingomonadales</taxon>
        <taxon>Sphingomonadaceae</taxon>
        <taxon>Novosphingobium</taxon>
    </lineage>
</organism>
<dbReference type="Pfam" id="PF00107">
    <property type="entry name" value="ADH_zinc_N"/>
    <property type="match status" value="1"/>
</dbReference>
<dbReference type="InterPro" id="IPR036291">
    <property type="entry name" value="NAD(P)-bd_dom_sf"/>
</dbReference>
<dbReference type="AlphaFoldDB" id="A0A918P9Z0"/>
<evidence type="ECO:0000313" key="2">
    <source>
        <dbReference type="EMBL" id="GGY93230.1"/>
    </source>
</evidence>
<dbReference type="Proteomes" id="UP000648075">
    <property type="component" value="Unassembled WGS sequence"/>
</dbReference>
<dbReference type="InterPro" id="IPR013154">
    <property type="entry name" value="ADH-like_N"/>
</dbReference>
<evidence type="ECO:0000259" key="1">
    <source>
        <dbReference type="SMART" id="SM00829"/>
    </source>
</evidence>
<dbReference type="SUPFAM" id="SSF50129">
    <property type="entry name" value="GroES-like"/>
    <property type="match status" value="1"/>
</dbReference>
<dbReference type="PANTHER" id="PTHR43677">
    <property type="entry name" value="SHORT-CHAIN DEHYDROGENASE/REDUCTASE"/>
    <property type="match status" value="1"/>
</dbReference>
<dbReference type="InterPro" id="IPR020843">
    <property type="entry name" value="ER"/>
</dbReference>
<dbReference type="CDD" id="cd08241">
    <property type="entry name" value="QOR1"/>
    <property type="match status" value="1"/>
</dbReference>
<dbReference type="SUPFAM" id="SSF51735">
    <property type="entry name" value="NAD(P)-binding Rossmann-fold domains"/>
    <property type="match status" value="1"/>
</dbReference>
<accession>A0A918P9Z0</accession>
<dbReference type="SMART" id="SM00829">
    <property type="entry name" value="PKS_ER"/>
    <property type="match status" value="1"/>
</dbReference>
<dbReference type="GO" id="GO:0016491">
    <property type="term" value="F:oxidoreductase activity"/>
    <property type="evidence" value="ECO:0007669"/>
    <property type="project" value="InterPro"/>
</dbReference>
<gene>
    <name evidence="2" type="ORF">GCM10011614_05230</name>
</gene>
<evidence type="ECO:0000313" key="3">
    <source>
        <dbReference type="Proteomes" id="UP000648075"/>
    </source>
</evidence>
<protein>
    <submittedName>
        <fullName evidence="2">NADPH:quinone oxidoreductase</fullName>
    </submittedName>
</protein>
<feature type="domain" description="Enoyl reductase (ER)" evidence="1">
    <location>
        <begin position="10"/>
        <end position="322"/>
    </location>
</feature>
<reference evidence="2" key="2">
    <citation type="submission" date="2020-09" db="EMBL/GenBank/DDBJ databases">
        <authorList>
            <person name="Sun Q."/>
            <person name="Kim S."/>
        </authorList>
    </citation>
    <scope>NUCLEOTIDE SEQUENCE</scope>
    <source>
        <strain evidence="2">KCTC 32255</strain>
    </source>
</reference>
<dbReference type="EMBL" id="BMZA01000001">
    <property type="protein sequence ID" value="GGY93230.1"/>
    <property type="molecule type" value="Genomic_DNA"/>
</dbReference>
<reference evidence="2" key="1">
    <citation type="journal article" date="2014" name="Int. J. Syst. Evol. Microbiol.">
        <title>Complete genome sequence of Corynebacterium casei LMG S-19264T (=DSM 44701T), isolated from a smear-ripened cheese.</title>
        <authorList>
            <consortium name="US DOE Joint Genome Institute (JGI-PGF)"/>
            <person name="Walter F."/>
            <person name="Albersmeier A."/>
            <person name="Kalinowski J."/>
            <person name="Ruckert C."/>
        </authorList>
    </citation>
    <scope>NUCLEOTIDE SEQUENCE</scope>
    <source>
        <strain evidence="2">KCTC 32255</strain>
    </source>
</reference>
<sequence>MKAWQCHRFGEPMELAIAELPVPQPGAGEVRLRVCAAGFGFGETLVLKGRYQKTPDLPYVPCSEMSGWIDACGEGVADFAVGERVAAFDVSLRGGGLAQYCVLPARFVHRLPAHVDLVDAAGFLMNHWTAFNALVRRGMLQQGEVLVVHGATGGTAAAAIDVARAIGARIIAVGGDDERLAGLRADHVINHRRSSVRDEILALTDGRGADVFFDPVGGDAFDASMRAIAPGGRILVVGFASGQPAVARTNVVLVKMISIIGVEARLALERTGDVGWADFQEMLRWLEAGRIGPSPTLRITFDEAVAGLQSLLERRHTGKCVVVVA</sequence>
<comment type="caution">
    <text evidence="2">The sequence shown here is derived from an EMBL/GenBank/DDBJ whole genome shotgun (WGS) entry which is preliminary data.</text>
</comment>
<dbReference type="InterPro" id="IPR051397">
    <property type="entry name" value="Zn-ADH-like_protein"/>
</dbReference>
<dbReference type="Pfam" id="PF08240">
    <property type="entry name" value="ADH_N"/>
    <property type="match status" value="1"/>
</dbReference>
<dbReference type="InterPro" id="IPR011032">
    <property type="entry name" value="GroES-like_sf"/>
</dbReference>
<dbReference type="PANTHER" id="PTHR43677:SF4">
    <property type="entry name" value="QUINONE OXIDOREDUCTASE-LIKE PROTEIN 2"/>
    <property type="match status" value="1"/>
</dbReference>
<proteinExistence type="predicted"/>
<name>A0A918P9Z0_9SPHN</name>
<keyword evidence="3" id="KW-1185">Reference proteome</keyword>